<name>D4ZEY8_SHEVD</name>
<evidence type="ECO:0000313" key="2">
    <source>
        <dbReference type="Proteomes" id="UP000002350"/>
    </source>
</evidence>
<gene>
    <name evidence="1" type="ordered locus">SVI_0397</name>
</gene>
<protein>
    <submittedName>
        <fullName evidence="1">Uncharacterized protein</fullName>
    </submittedName>
</protein>
<accession>D4ZEY8</accession>
<dbReference type="EMBL" id="AP011177">
    <property type="protein sequence ID" value="BAJ00368.1"/>
    <property type="molecule type" value="Genomic_DNA"/>
</dbReference>
<dbReference type="AlphaFoldDB" id="D4ZEY8"/>
<evidence type="ECO:0000313" key="1">
    <source>
        <dbReference type="EMBL" id="BAJ00368.1"/>
    </source>
</evidence>
<proteinExistence type="predicted"/>
<dbReference type="HOGENOM" id="CLU_3066158_0_0_6"/>
<organism evidence="1 2">
    <name type="scientific">Shewanella violacea (strain JCM 10179 / CIP 106290 / LMG 19151 / DSS12)</name>
    <dbReference type="NCBI Taxonomy" id="637905"/>
    <lineage>
        <taxon>Bacteria</taxon>
        <taxon>Pseudomonadati</taxon>
        <taxon>Pseudomonadota</taxon>
        <taxon>Gammaproteobacteria</taxon>
        <taxon>Alteromonadales</taxon>
        <taxon>Shewanellaceae</taxon>
        <taxon>Shewanella</taxon>
    </lineage>
</organism>
<reference evidence="2" key="1">
    <citation type="journal article" date="2010" name="Mol. Biosyst.">
        <title>Complete genome sequence and comparative analysis of Shewanella violacea, a psychrophilic and piezophilic bacterium from deep sea floor sediments.</title>
        <authorList>
            <person name="Aono E."/>
            <person name="Baba T."/>
            <person name="Ara T."/>
            <person name="Nishi T."/>
            <person name="Nakamichi T."/>
            <person name="Inamoto E."/>
            <person name="Toyonaga H."/>
            <person name="Hasegawa M."/>
            <person name="Takai Y."/>
            <person name="Okumura Y."/>
            <person name="Baba M."/>
            <person name="Tomita M."/>
            <person name="Kato C."/>
            <person name="Oshima T."/>
            <person name="Nakasone K."/>
            <person name="Mori H."/>
        </authorList>
    </citation>
    <scope>NUCLEOTIDE SEQUENCE [LARGE SCALE GENOMIC DNA]</scope>
    <source>
        <strain evidence="2">JCM 10179 / CIP 106290 / LMG 19151 / DSS12</strain>
    </source>
</reference>
<dbReference type="KEGG" id="svo:SVI_0397"/>
<dbReference type="Proteomes" id="UP000002350">
    <property type="component" value="Chromosome"/>
</dbReference>
<sequence length="53" mass="5475">MGGDKFCDLYKIPELINVNTQKGGGNIGCGVLLADATSVINFIFTLVGSKNAG</sequence>
<keyword evidence="2" id="KW-1185">Reference proteome</keyword>